<proteinExistence type="predicted"/>
<dbReference type="GO" id="GO:0005737">
    <property type="term" value="C:cytoplasm"/>
    <property type="evidence" value="ECO:0007669"/>
    <property type="project" value="TreeGrafter"/>
</dbReference>
<name>A0A6A5SRR2_9PLEO</name>
<dbReference type="SUPFAM" id="SSF51905">
    <property type="entry name" value="FAD/NAD(P)-binding domain"/>
    <property type="match status" value="1"/>
</dbReference>
<dbReference type="EMBL" id="ML976026">
    <property type="protein sequence ID" value="KAF1943335.1"/>
    <property type="molecule type" value="Genomic_DNA"/>
</dbReference>
<dbReference type="Gene3D" id="3.50.50.60">
    <property type="entry name" value="FAD/NAD(P)-binding domain"/>
    <property type="match status" value="1"/>
</dbReference>
<evidence type="ECO:0000259" key="1">
    <source>
        <dbReference type="Pfam" id="PF01266"/>
    </source>
</evidence>
<keyword evidence="3" id="KW-1185">Reference proteome</keyword>
<dbReference type="Gene3D" id="3.30.9.10">
    <property type="entry name" value="D-Amino Acid Oxidase, subunit A, domain 2"/>
    <property type="match status" value="1"/>
</dbReference>
<gene>
    <name evidence="2" type="ORF">EJ02DRAFT_502193</name>
</gene>
<dbReference type="Proteomes" id="UP000800038">
    <property type="component" value="Unassembled WGS sequence"/>
</dbReference>
<feature type="domain" description="FAD dependent oxidoreductase" evidence="1">
    <location>
        <begin position="63"/>
        <end position="451"/>
    </location>
</feature>
<dbReference type="InterPro" id="IPR036188">
    <property type="entry name" value="FAD/NAD-bd_sf"/>
</dbReference>
<dbReference type="PANTHER" id="PTHR13847:SF279">
    <property type="entry name" value="FAD DEPENDENT OXIDOREDUCTASE DOMAIN-CONTAINING PROTEIN-RELATED"/>
    <property type="match status" value="1"/>
</dbReference>
<evidence type="ECO:0000313" key="3">
    <source>
        <dbReference type="Proteomes" id="UP000800038"/>
    </source>
</evidence>
<dbReference type="AlphaFoldDB" id="A0A6A5SRR2"/>
<protein>
    <submittedName>
        <fullName evidence="2">FAD dependent oxidoreductase</fullName>
    </submittedName>
</protein>
<dbReference type="InterPro" id="IPR006076">
    <property type="entry name" value="FAD-dep_OxRdtase"/>
</dbReference>
<reference evidence="2" key="1">
    <citation type="journal article" date="2020" name="Stud. Mycol.">
        <title>101 Dothideomycetes genomes: a test case for predicting lifestyles and emergence of pathogens.</title>
        <authorList>
            <person name="Haridas S."/>
            <person name="Albert R."/>
            <person name="Binder M."/>
            <person name="Bloem J."/>
            <person name="Labutti K."/>
            <person name="Salamov A."/>
            <person name="Andreopoulos B."/>
            <person name="Baker S."/>
            <person name="Barry K."/>
            <person name="Bills G."/>
            <person name="Bluhm B."/>
            <person name="Cannon C."/>
            <person name="Castanera R."/>
            <person name="Culley D."/>
            <person name="Daum C."/>
            <person name="Ezra D."/>
            <person name="Gonzalez J."/>
            <person name="Henrissat B."/>
            <person name="Kuo A."/>
            <person name="Liang C."/>
            <person name="Lipzen A."/>
            <person name="Lutzoni F."/>
            <person name="Magnuson J."/>
            <person name="Mondo S."/>
            <person name="Nolan M."/>
            <person name="Ohm R."/>
            <person name="Pangilinan J."/>
            <person name="Park H.-J."/>
            <person name="Ramirez L."/>
            <person name="Alfaro M."/>
            <person name="Sun H."/>
            <person name="Tritt A."/>
            <person name="Yoshinaga Y."/>
            <person name="Zwiers L.-H."/>
            <person name="Turgeon B."/>
            <person name="Goodwin S."/>
            <person name="Spatafora J."/>
            <person name="Crous P."/>
            <person name="Grigoriev I."/>
        </authorList>
    </citation>
    <scope>NUCLEOTIDE SEQUENCE</scope>
    <source>
        <strain evidence="2">CBS 161.51</strain>
    </source>
</reference>
<accession>A0A6A5SRR2</accession>
<organism evidence="2 3">
    <name type="scientific">Clathrospora elynae</name>
    <dbReference type="NCBI Taxonomy" id="706981"/>
    <lineage>
        <taxon>Eukaryota</taxon>
        <taxon>Fungi</taxon>
        <taxon>Dikarya</taxon>
        <taxon>Ascomycota</taxon>
        <taxon>Pezizomycotina</taxon>
        <taxon>Dothideomycetes</taxon>
        <taxon>Pleosporomycetidae</taxon>
        <taxon>Pleosporales</taxon>
        <taxon>Diademaceae</taxon>
        <taxon>Clathrospora</taxon>
    </lineage>
</organism>
<sequence length="479" mass="53036">MEGASRMPDARDFLVTKIIPNAETEYQHQLRNLAYKRLPSYWLRTPHKYAKLRSTAILPRECDVAIIGSGMAGVVTAYHILQTSPPDNLPKLVILDARDLCSGATARNGGHAKVMTATLAGLPCALRSQLQDYVLGVIDAIHRIVDAEDVDCEFELRRSFDVFLDAGEYDGIKRIYEESKTRGERWTKRISLVPEDYVQQVTSIRGAVGAFSVPTASFSPYKFVTGLLEKMMERYPGIVNVQTNTAVWRISTDDQECNVLSTGRGQMKAGKLVLATNAYTAGLLPFFSNTIIPYKGMNSHHVPSSPIHPHLNQTYNIHFAPDASGKTTGVDYLNPRPSGSIVVGGGKWFYEPDKESWYNNHNDSESGRFPPSVEAHWRSYIGSTFLGWEKSKAEADMIWIGIQALTPDKLPHVGRVPVPFTSSKPKQWMLAGFNGGGMGLIATAARAVANMVVRDVGFDQVQEEFGLPHVFKTSTERLA</sequence>
<dbReference type="Pfam" id="PF01266">
    <property type="entry name" value="DAO"/>
    <property type="match status" value="1"/>
</dbReference>
<evidence type="ECO:0000313" key="2">
    <source>
        <dbReference type="EMBL" id="KAF1943335.1"/>
    </source>
</evidence>
<dbReference type="PANTHER" id="PTHR13847">
    <property type="entry name" value="SARCOSINE DEHYDROGENASE-RELATED"/>
    <property type="match status" value="1"/>
</dbReference>
<dbReference type="OrthoDB" id="429143at2759"/>